<dbReference type="InterPro" id="IPR050194">
    <property type="entry name" value="Glycosyltransferase_grp1"/>
</dbReference>
<dbReference type="GO" id="GO:0016758">
    <property type="term" value="F:hexosyltransferase activity"/>
    <property type="evidence" value="ECO:0007669"/>
    <property type="project" value="TreeGrafter"/>
</dbReference>
<evidence type="ECO:0000313" key="5">
    <source>
        <dbReference type="Proteomes" id="UP000282971"/>
    </source>
</evidence>
<dbReference type="SUPFAM" id="SSF53756">
    <property type="entry name" value="UDP-Glycosyltransferase/glycogen phosphorylase"/>
    <property type="match status" value="1"/>
</dbReference>
<dbReference type="PANTHER" id="PTHR45947">
    <property type="entry name" value="SULFOQUINOVOSYL TRANSFERASE SQD2"/>
    <property type="match status" value="1"/>
</dbReference>
<feature type="domain" description="Glycosyltransferase subfamily 4-like N-terminal" evidence="3">
    <location>
        <begin position="350"/>
        <end position="534"/>
    </location>
</feature>
<evidence type="ECO:0000259" key="2">
    <source>
        <dbReference type="Pfam" id="PF00535"/>
    </source>
</evidence>
<dbReference type="InterPro" id="IPR029044">
    <property type="entry name" value="Nucleotide-diphossugar_trans"/>
</dbReference>
<gene>
    <name evidence="4" type="ORF">EOD43_14375</name>
</gene>
<comment type="caution">
    <text evidence="4">The sequence shown here is derived from an EMBL/GenBank/DDBJ whole genome shotgun (WGS) entry which is preliminary data.</text>
</comment>
<evidence type="ECO:0000259" key="3">
    <source>
        <dbReference type="Pfam" id="PF13439"/>
    </source>
</evidence>
<dbReference type="PANTHER" id="PTHR45947:SF3">
    <property type="entry name" value="SULFOQUINOVOSYL TRANSFERASE SQD2"/>
    <property type="match status" value="1"/>
</dbReference>
<dbReference type="InterPro" id="IPR001173">
    <property type="entry name" value="Glyco_trans_2-like"/>
</dbReference>
<dbReference type="AlphaFoldDB" id="A0A437MBC7"/>
<dbReference type="Pfam" id="PF00535">
    <property type="entry name" value="Glycos_transf_2"/>
    <property type="match status" value="1"/>
</dbReference>
<protein>
    <submittedName>
        <fullName evidence="4">Glycosyltransferase</fullName>
    </submittedName>
</protein>
<keyword evidence="4" id="KW-0808">Transferase</keyword>
<dbReference type="Gene3D" id="3.90.550.10">
    <property type="entry name" value="Spore Coat Polysaccharide Biosynthesis Protein SpsA, Chain A"/>
    <property type="match status" value="1"/>
</dbReference>
<dbReference type="Pfam" id="PF13439">
    <property type="entry name" value="Glyco_transf_4"/>
    <property type="match status" value="1"/>
</dbReference>
<dbReference type="CDD" id="cd06423">
    <property type="entry name" value="CESA_like"/>
    <property type="match status" value="1"/>
</dbReference>
<evidence type="ECO:0000259" key="1">
    <source>
        <dbReference type="Pfam" id="PF00534"/>
    </source>
</evidence>
<evidence type="ECO:0000313" key="4">
    <source>
        <dbReference type="EMBL" id="RVT94938.1"/>
    </source>
</evidence>
<sequence length="747" mass="84619">MNNSNPLTVSIVIATANRAVSLDRTLHSLRQLRYEWFEVVLVDGSPDDDTKQVADRHKHFVRYYRCPELNISMSRNIGIAHARGDIVAFIDDDAIPEPDWLDRLLTGYEDPSVAQVGGFIRDYRGIDYQCRYVTFDRLGDGTHHEDIEDVVLDDSRFLALTGTNFSARRNRLMEINGFDEEYAYFLDETDVTVRLHDRGWTSAIIPDAEIHHKYEASHMRTATRVPRTMYPQIRSKAYFSWVHGRKNHGLDEILKYLAQLIAKERVWKTDLFHHNHTDMETVARLIDEVERGARDGLRDAFYYAGPRGISGDLIEQAKESVFKKYPLPLNREDRLRICFLSQDYPPVGNGGIGQWTRDMATSLSARGHEVTVICRSETDYPYIDFVDGVWVHRIVQQPYDRATSPIYAPAPHSLLHYSGSVFEEIMRIQEHRQFQVICGPIFDLEPLVALRESGIPTILSLHTTYKLVLPHKPEWISDIAYKAGHVDAAIAAEKALLESAPFIESNTHAVVADLEDAYDVALQSDRVQVIHRGLHDLSKGVEPFPSSPGNVRLLFVGRLELRKGADLLLDALPSLLEQHANLVVDIVGDDSVIVDGRTLREAFEEQAKAKNLDLERVSFHGAVSRENLLRHYASCDIFAAPSRYESFGLIFVEAMIFSKPVVGIAVGGVPEVVTNEVDGLLIPVDDKDLLTSQISRLIDNPELRTKIGMTGRTTFETRFHIERMLDESEAYYKKVSQRGAKSPSEIG</sequence>
<proteinExistence type="predicted"/>
<dbReference type="RefSeq" id="WP_127744514.1">
    <property type="nucleotide sequence ID" value="NZ_SACN01000001.1"/>
</dbReference>
<dbReference type="Proteomes" id="UP000282971">
    <property type="component" value="Unassembled WGS sequence"/>
</dbReference>
<dbReference type="InterPro" id="IPR028098">
    <property type="entry name" value="Glyco_trans_4-like_N"/>
</dbReference>
<feature type="domain" description="Glycosyl transferase family 1" evidence="1">
    <location>
        <begin position="551"/>
        <end position="712"/>
    </location>
</feature>
<name>A0A437MBC7_9SPHN</name>
<dbReference type="InterPro" id="IPR001296">
    <property type="entry name" value="Glyco_trans_1"/>
</dbReference>
<dbReference type="CDD" id="cd03801">
    <property type="entry name" value="GT4_PimA-like"/>
    <property type="match status" value="1"/>
</dbReference>
<accession>A0A437MBC7</accession>
<keyword evidence="5" id="KW-1185">Reference proteome</keyword>
<reference evidence="4 5" key="1">
    <citation type="submission" date="2019-01" db="EMBL/GenBank/DDBJ databases">
        <authorList>
            <person name="Chen W.-M."/>
        </authorList>
    </citation>
    <scope>NUCLEOTIDE SEQUENCE [LARGE SCALE GENOMIC DNA]</scope>
    <source>
        <strain evidence="4 5">CCP-7</strain>
    </source>
</reference>
<dbReference type="EMBL" id="SACN01000001">
    <property type="protein sequence ID" value="RVT94938.1"/>
    <property type="molecule type" value="Genomic_DNA"/>
</dbReference>
<feature type="domain" description="Glycosyltransferase 2-like" evidence="2">
    <location>
        <begin position="10"/>
        <end position="134"/>
    </location>
</feature>
<organism evidence="4 5">
    <name type="scientific">Sphingomonas crocodyli</name>
    <dbReference type="NCBI Taxonomy" id="1979270"/>
    <lineage>
        <taxon>Bacteria</taxon>
        <taxon>Pseudomonadati</taxon>
        <taxon>Pseudomonadota</taxon>
        <taxon>Alphaproteobacteria</taxon>
        <taxon>Sphingomonadales</taxon>
        <taxon>Sphingomonadaceae</taxon>
        <taxon>Sphingomonas</taxon>
    </lineage>
</organism>
<dbReference type="Pfam" id="PF00534">
    <property type="entry name" value="Glycos_transf_1"/>
    <property type="match status" value="1"/>
</dbReference>
<dbReference type="OrthoDB" id="9790710at2"/>
<dbReference type="Gene3D" id="3.40.50.2000">
    <property type="entry name" value="Glycogen Phosphorylase B"/>
    <property type="match status" value="2"/>
</dbReference>
<dbReference type="SUPFAM" id="SSF53448">
    <property type="entry name" value="Nucleotide-diphospho-sugar transferases"/>
    <property type="match status" value="1"/>
</dbReference>